<organism evidence="1">
    <name type="scientific">Drosophila melanogaster</name>
    <name type="common">Fruit fly</name>
    <dbReference type="NCBI Taxonomy" id="7227"/>
    <lineage>
        <taxon>Eukaryota</taxon>
        <taxon>Metazoa</taxon>
        <taxon>Ecdysozoa</taxon>
        <taxon>Arthropoda</taxon>
        <taxon>Hexapoda</taxon>
        <taxon>Insecta</taxon>
        <taxon>Pterygota</taxon>
        <taxon>Neoptera</taxon>
        <taxon>Endopterygota</taxon>
        <taxon>Diptera</taxon>
        <taxon>Brachycera</taxon>
        <taxon>Muscomorpha</taxon>
        <taxon>Ephydroidea</taxon>
        <taxon>Drosophilidae</taxon>
        <taxon>Drosophila</taxon>
        <taxon>Sophophora</taxon>
    </lineage>
</organism>
<name>C0PUY6_DROME</name>
<protein>
    <submittedName>
        <fullName evidence="1">MIP06814p</fullName>
    </submittedName>
</protein>
<accession>C0PUY6</accession>
<dbReference type="EMBL" id="BT072842">
    <property type="protein sequence ID" value="ACN63464.1"/>
    <property type="molecule type" value="mRNA"/>
</dbReference>
<evidence type="ECO:0000313" key="1">
    <source>
        <dbReference type="EMBL" id="ACN63464.1"/>
    </source>
</evidence>
<dbReference type="AlphaFoldDB" id="C0PUY6"/>
<proteinExistence type="evidence at transcript level"/>
<sequence>MPSDFEVGWLTNKAIVWRLTRNLHEKHFGLSSAGYTIKSSI</sequence>
<reference evidence="1" key="1">
    <citation type="submission" date="2009-03" db="EMBL/GenBank/DDBJ databases">
        <authorList>
            <person name="Carlson J."/>
            <person name="Booth B."/>
            <person name="Frise E."/>
            <person name="Sandler J."/>
            <person name="Wan K."/>
            <person name="Yu C."/>
            <person name="Celniker S."/>
        </authorList>
    </citation>
    <scope>NUCLEOTIDE SEQUENCE</scope>
</reference>